<dbReference type="Proteomes" id="UP000538670">
    <property type="component" value="Unassembled WGS sequence"/>
</dbReference>
<dbReference type="InterPro" id="IPR036390">
    <property type="entry name" value="WH_DNA-bd_sf"/>
</dbReference>
<organism evidence="1 2">
    <name type="scientific">Sphingomonas pseudosanguinis</name>
    <dbReference type="NCBI Taxonomy" id="413712"/>
    <lineage>
        <taxon>Bacteria</taxon>
        <taxon>Pseudomonadati</taxon>
        <taxon>Pseudomonadota</taxon>
        <taxon>Alphaproteobacteria</taxon>
        <taxon>Sphingomonadales</taxon>
        <taxon>Sphingomonadaceae</taxon>
        <taxon>Sphingomonas</taxon>
    </lineage>
</organism>
<dbReference type="SUPFAM" id="SSF46785">
    <property type="entry name" value="Winged helix' DNA-binding domain"/>
    <property type="match status" value="1"/>
</dbReference>
<dbReference type="RefSeq" id="WP_183951660.1">
    <property type="nucleotide sequence ID" value="NZ_CP189888.1"/>
</dbReference>
<keyword evidence="1" id="KW-0238">DNA-binding</keyword>
<accession>A0A7W6AC41</accession>
<proteinExistence type="predicted"/>
<gene>
    <name evidence="1" type="ORF">GGR48_001910</name>
</gene>
<protein>
    <submittedName>
        <fullName evidence="1">DNA-binding MarR family transcriptional regulator</fullName>
    </submittedName>
</protein>
<reference evidence="1 2" key="1">
    <citation type="submission" date="2020-08" db="EMBL/GenBank/DDBJ databases">
        <title>Genomic Encyclopedia of Type Strains, Phase IV (KMG-IV): sequencing the most valuable type-strain genomes for metagenomic binning, comparative biology and taxonomic classification.</title>
        <authorList>
            <person name="Goeker M."/>
        </authorList>
    </citation>
    <scope>NUCLEOTIDE SEQUENCE [LARGE SCALE GENOMIC DNA]</scope>
    <source>
        <strain evidence="1 2">DSM 19512</strain>
    </source>
</reference>
<keyword evidence="2" id="KW-1185">Reference proteome</keyword>
<evidence type="ECO:0000313" key="1">
    <source>
        <dbReference type="EMBL" id="MBB3879483.1"/>
    </source>
</evidence>
<dbReference type="InterPro" id="IPR036388">
    <property type="entry name" value="WH-like_DNA-bd_sf"/>
</dbReference>
<dbReference type="EMBL" id="JACIDH010000007">
    <property type="protein sequence ID" value="MBB3879483.1"/>
    <property type="molecule type" value="Genomic_DNA"/>
</dbReference>
<comment type="caution">
    <text evidence="1">The sequence shown here is derived from an EMBL/GenBank/DDBJ whole genome shotgun (WGS) entry which is preliminary data.</text>
</comment>
<dbReference type="Gene3D" id="1.10.10.10">
    <property type="entry name" value="Winged helix-like DNA-binding domain superfamily/Winged helix DNA-binding domain"/>
    <property type="match status" value="1"/>
</dbReference>
<dbReference type="GO" id="GO:0003677">
    <property type="term" value="F:DNA binding"/>
    <property type="evidence" value="ECO:0007669"/>
    <property type="project" value="UniProtKB-KW"/>
</dbReference>
<evidence type="ECO:0000313" key="2">
    <source>
        <dbReference type="Proteomes" id="UP000538670"/>
    </source>
</evidence>
<dbReference type="AlphaFoldDB" id="A0A7W6AC41"/>
<name>A0A7W6AC41_9SPHN</name>
<sequence>MPKSSAIRYFPPASTRSYSAQPAARDNKPTLLDLARQTQAMRANVAQFFPRDVFRDSAWDMMLELFIAEQQAKPLCVKELILVSGESSTSALRRIDRLEESNLLRRRTDPTDHRRLIVSLTQRGTDAMTAMLRHLYLTMSDEPIGGQRTGKPD</sequence>